<dbReference type="AlphaFoldDB" id="A0A0A9EWF8"/>
<dbReference type="EMBL" id="GBRH01194582">
    <property type="protein sequence ID" value="JAE03314.1"/>
    <property type="molecule type" value="Transcribed_RNA"/>
</dbReference>
<name>A0A0A9EWF8_ARUDO</name>
<protein>
    <submittedName>
        <fullName evidence="1">Uncharacterized protein</fullName>
    </submittedName>
</protein>
<reference evidence="1" key="1">
    <citation type="submission" date="2014-09" db="EMBL/GenBank/DDBJ databases">
        <authorList>
            <person name="Magalhaes I.L.F."/>
            <person name="Oliveira U."/>
            <person name="Santos F.R."/>
            <person name="Vidigal T.H.D.A."/>
            <person name="Brescovit A.D."/>
            <person name="Santos A.J."/>
        </authorList>
    </citation>
    <scope>NUCLEOTIDE SEQUENCE</scope>
    <source>
        <tissue evidence="1">Shoot tissue taken approximately 20 cm above the soil surface</tissue>
    </source>
</reference>
<organism evidence="1">
    <name type="scientific">Arundo donax</name>
    <name type="common">Giant reed</name>
    <name type="synonym">Donax arundinaceus</name>
    <dbReference type="NCBI Taxonomy" id="35708"/>
    <lineage>
        <taxon>Eukaryota</taxon>
        <taxon>Viridiplantae</taxon>
        <taxon>Streptophyta</taxon>
        <taxon>Embryophyta</taxon>
        <taxon>Tracheophyta</taxon>
        <taxon>Spermatophyta</taxon>
        <taxon>Magnoliopsida</taxon>
        <taxon>Liliopsida</taxon>
        <taxon>Poales</taxon>
        <taxon>Poaceae</taxon>
        <taxon>PACMAD clade</taxon>
        <taxon>Arundinoideae</taxon>
        <taxon>Arundineae</taxon>
        <taxon>Arundo</taxon>
    </lineage>
</organism>
<proteinExistence type="predicted"/>
<accession>A0A0A9EWF8</accession>
<reference evidence="1" key="2">
    <citation type="journal article" date="2015" name="Data Brief">
        <title>Shoot transcriptome of the giant reed, Arundo donax.</title>
        <authorList>
            <person name="Barrero R.A."/>
            <person name="Guerrero F.D."/>
            <person name="Moolhuijzen P."/>
            <person name="Goolsby J.A."/>
            <person name="Tidwell J."/>
            <person name="Bellgard S.E."/>
            <person name="Bellgard M.I."/>
        </authorList>
    </citation>
    <scope>NUCLEOTIDE SEQUENCE</scope>
    <source>
        <tissue evidence="1">Shoot tissue taken approximately 20 cm above the soil surface</tissue>
    </source>
</reference>
<sequence length="120" mass="13356">MRGRIWVDSVSVRRMHRRENCDATDGHIGAIGRVEIPRRRVDESDIGDDDAVRVEELEQVAAGVLELLGMVFVPPDLSLAVDSTIFTGNDDIGKVGSSNEVAVSWTWFVPSSSIRWQGRY</sequence>
<evidence type="ECO:0000313" key="1">
    <source>
        <dbReference type="EMBL" id="JAE03314.1"/>
    </source>
</evidence>